<dbReference type="EMBL" id="LAZR01011017">
    <property type="protein sequence ID" value="KKM63855.1"/>
    <property type="molecule type" value="Genomic_DNA"/>
</dbReference>
<dbReference type="AlphaFoldDB" id="A0A0F9LHU7"/>
<reference evidence="1" key="1">
    <citation type="journal article" date="2015" name="Nature">
        <title>Complex archaea that bridge the gap between prokaryotes and eukaryotes.</title>
        <authorList>
            <person name="Spang A."/>
            <person name="Saw J.H."/>
            <person name="Jorgensen S.L."/>
            <person name="Zaremba-Niedzwiedzka K."/>
            <person name="Martijn J."/>
            <person name="Lind A.E."/>
            <person name="van Eijk R."/>
            <person name="Schleper C."/>
            <person name="Guy L."/>
            <person name="Ettema T.J."/>
        </authorList>
    </citation>
    <scope>NUCLEOTIDE SEQUENCE</scope>
</reference>
<sequence>MRIEHAVIALVLWMLVHVFYT</sequence>
<protein>
    <submittedName>
        <fullName evidence="1">Uncharacterized protein</fullName>
    </submittedName>
</protein>
<proteinExistence type="predicted"/>
<comment type="caution">
    <text evidence="1">The sequence shown here is derived from an EMBL/GenBank/DDBJ whole genome shotgun (WGS) entry which is preliminary data.</text>
</comment>
<organism evidence="1">
    <name type="scientific">marine sediment metagenome</name>
    <dbReference type="NCBI Taxonomy" id="412755"/>
    <lineage>
        <taxon>unclassified sequences</taxon>
        <taxon>metagenomes</taxon>
        <taxon>ecological metagenomes</taxon>
    </lineage>
</organism>
<accession>A0A0F9LHU7</accession>
<feature type="non-terminal residue" evidence="1">
    <location>
        <position position="21"/>
    </location>
</feature>
<evidence type="ECO:0000313" key="1">
    <source>
        <dbReference type="EMBL" id="KKM63855.1"/>
    </source>
</evidence>
<gene>
    <name evidence="1" type="ORF">LCGC14_1507200</name>
</gene>
<name>A0A0F9LHU7_9ZZZZ</name>